<proteinExistence type="predicted"/>
<dbReference type="EMBL" id="FNVK01000033">
    <property type="protein sequence ID" value="SEG12926.1"/>
    <property type="molecule type" value="Genomic_DNA"/>
</dbReference>
<dbReference type="AlphaFoldDB" id="A0A1H5XNV7"/>
<organism evidence="1 2">
    <name type="scientific">Nitrosospira multiformis (strain ATCC 25196 / NCIMB 11849 / C 71)</name>
    <dbReference type="NCBI Taxonomy" id="323848"/>
    <lineage>
        <taxon>Bacteria</taxon>
        <taxon>Pseudomonadati</taxon>
        <taxon>Pseudomonadota</taxon>
        <taxon>Betaproteobacteria</taxon>
        <taxon>Nitrosomonadales</taxon>
        <taxon>Nitrosomonadaceae</taxon>
        <taxon>Nitrosospira</taxon>
    </lineage>
</organism>
<reference evidence="1 2" key="1">
    <citation type="submission" date="2016-10" db="EMBL/GenBank/DDBJ databases">
        <authorList>
            <person name="de Groot N.N."/>
        </authorList>
    </citation>
    <scope>NUCLEOTIDE SEQUENCE [LARGE SCALE GENOMIC DNA]</scope>
    <source>
        <strain evidence="1 2">Nl13</strain>
    </source>
</reference>
<name>A0A1H5XNV7_NITMU</name>
<gene>
    <name evidence="1" type="ORF">SAMN05216403_13325</name>
</gene>
<accession>A0A1H5XNV7</accession>
<dbReference type="Proteomes" id="UP000236751">
    <property type="component" value="Unassembled WGS sequence"/>
</dbReference>
<evidence type="ECO:0000313" key="1">
    <source>
        <dbReference type="EMBL" id="SEG12926.1"/>
    </source>
</evidence>
<sequence>MATIAFETFVETLRHDDTLSISPMRVADALSLPLQQLAANCRRSSQHRVFTSRVTETTALPARNAAGDVGSECLAIRFQSCTFLV</sequence>
<protein>
    <submittedName>
        <fullName evidence="1">Uncharacterized protein</fullName>
    </submittedName>
</protein>
<evidence type="ECO:0000313" key="2">
    <source>
        <dbReference type="Proteomes" id="UP000236751"/>
    </source>
</evidence>